<protein>
    <recommendedName>
        <fullName evidence="2">Nephrocystin 3-like N-terminal domain-containing protein</fullName>
    </recommendedName>
</protein>
<dbReference type="PANTHER" id="PTHR10039">
    <property type="entry name" value="AMELOGENIN"/>
    <property type="match status" value="1"/>
</dbReference>
<dbReference type="VEuPathDB" id="FungiDB:BO71DRAFT_51045"/>
<sequence>MKSLVKGEDSELRIAYDEFHRSIENENGAVRNATLVEVQQNLTISTRTESKTEVIVTHTERMNQYIEDQQDREAHIASTSERDDILKSLSSVNFHNKHIDILAKHQPNTGQWLLKSDKFQQWFRSHTCNTLGCTGIAGAGKTVLTSVAVDYLQQSVCGSDIAIVYLYCDYKDPKTRNEVELILSIAQQLAGQMDAVTPELKAFCEKKKDNRRGITNEDRLSVVESLVACFSRVYVCVDAIDECPEDNRNGFLWFLKKMQSLLYIVMTSRPHVDLKSYFPNMSQLEIVAPESDITEYLTSKIERDASLARLLARDPQLRGDILGGISKKAEGM</sequence>
<organism evidence="3 4">
    <name type="scientific">Aspergillus ellipticus CBS 707.79</name>
    <dbReference type="NCBI Taxonomy" id="1448320"/>
    <lineage>
        <taxon>Eukaryota</taxon>
        <taxon>Fungi</taxon>
        <taxon>Dikarya</taxon>
        <taxon>Ascomycota</taxon>
        <taxon>Pezizomycotina</taxon>
        <taxon>Eurotiomycetes</taxon>
        <taxon>Eurotiomycetidae</taxon>
        <taxon>Eurotiales</taxon>
        <taxon>Aspergillaceae</taxon>
        <taxon>Aspergillus</taxon>
        <taxon>Aspergillus subgen. Circumdati</taxon>
    </lineage>
</organism>
<evidence type="ECO:0000313" key="3">
    <source>
        <dbReference type="EMBL" id="PYH91401.1"/>
    </source>
</evidence>
<dbReference type="AlphaFoldDB" id="A0A319D2U2"/>
<proteinExistence type="predicted"/>
<dbReference type="Gene3D" id="3.40.50.300">
    <property type="entry name" value="P-loop containing nucleotide triphosphate hydrolases"/>
    <property type="match status" value="1"/>
</dbReference>
<keyword evidence="4" id="KW-1185">Reference proteome</keyword>
<evidence type="ECO:0000256" key="1">
    <source>
        <dbReference type="ARBA" id="ARBA00022737"/>
    </source>
</evidence>
<dbReference type="OrthoDB" id="4502989at2759"/>
<dbReference type="InterPro" id="IPR027417">
    <property type="entry name" value="P-loop_NTPase"/>
</dbReference>
<gene>
    <name evidence="3" type="ORF">BO71DRAFT_51045</name>
</gene>
<dbReference type="PANTHER" id="PTHR10039:SF15">
    <property type="entry name" value="NACHT DOMAIN-CONTAINING PROTEIN"/>
    <property type="match status" value="1"/>
</dbReference>
<dbReference type="Pfam" id="PF24883">
    <property type="entry name" value="NPHP3_N"/>
    <property type="match status" value="1"/>
</dbReference>
<accession>A0A319D2U2</accession>
<dbReference type="InterPro" id="IPR056884">
    <property type="entry name" value="NPHP3-like_N"/>
</dbReference>
<evidence type="ECO:0000259" key="2">
    <source>
        <dbReference type="Pfam" id="PF24883"/>
    </source>
</evidence>
<name>A0A319D2U2_9EURO</name>
<dbReference type="Proteomes" id="UP000247810">
    <property type="component" value="Unassembled WGS sequence"/>
</dbReference>
<keyword evidence="1" id="KW-0677">Repeat</keyword>
<reference evidence="3 4" key="1">
    <citation type="submission" date="2018-02" db="EMBL/GenBank/DDBJ databases">
        <title>The genomes of Aspergillus section Nigri reveals drivers in fungal speciation.</title>
        <authorList>
            <consortium name="DOE Joint Genome Institute"/>
            <person name="Vesth T.C."/>
            <person name="Nybo J."/>
            <person name="Theobald S."/>
            <person name="Brandl J."/>
            <person name="Frisvad J.C."/>
            <person name="Nielsen K.F."/>
            <person name="Lyhne E.K."/>
            <person name="Kogle M.E."/>
            <person name="Kuo A."/>
            <person name="Riley R."/>
            <person name="Clum A."/>
            <person name="Nolan M."/>
            <person name="Lipzen A."/>
            <person name="Salamov A."/>
            <person name="Henrissat B."/>
            <person name="Wiebenga A."/>
            <person name="De vries R.P."/>
            <person name="Grigoriev I.V."/>
            <person name="Mortensen U.H."/>
            <person name="Andersen M.R."/>
            <person name="Baker S.E."/>
        </authorList>
    </citation>
    <scope>NUCLEOTIDE SEQUENCE [LARGE SCALE GENOMIC DNA]</scope>
    <source>
        <strain evidence="3 4">CBS 707.79</strain>
    </source>
</reference>
<evidence type="ECO:0000313" key="4">
    <source>
        <dbReference type="Proteomes" id="UP000247810"/>
    </source>
</evidence>
<dbReference type="SUPFAM" id="SSF52540">
    <property type="entry name" value="P-loop containing nucleoside triphosphate hydrolases"/>
    <property type="match status" value="1"/>
</dbReference>
<feature type="domain" description="Nephrocystin 3-like N-terminal" evidence="2">
    <location>
        <begin position="108"/>
        <end position="269"/>
    </location>
</feature>
<dbReference type="EMBL" id="KZ825946">
    <property type="protein sequence ID" value="PYH91401.1"/>
    <property type="molecule type" value="Genomic_DNA"/>
</dbReference>
<dbReference type="STRING" id="1448320.A0A319D2U2"/>